<proteinExistence type="predicted"/>
<dbReference type="EMBL" id="SNRW01000938">
    <property type="protein sequence ID" value="KAA6398522.1"/>
    <property type="molecule type" value="Genomic_DNA"/>
</dbReference>
<gene>
    <name evidence="1" type="ORF">EZS28_005950</name>
</gene>
<dbReference type="Proteomes" id="UP000324800">
    <property type="component" value="Unassembled WGS sequence"/>
</dbReference>
<evidence type="ECO:0000313" key="2">
    <source>
        <dbReference type="Proteomes" id="UP000324800"/>
    </source>
</evidence>
<organism evidence="1 2">
    <name type="scientific">Streblomastix strix</name>
    <dbReference type="NCBI Taxonomy" id="222440"/>
    <lineage>
        <taxon>Eukaryota</taxon>
        <taxon>Metamonada</taxon>
        <taxon>Preaxostyla</taxon>
        <taxon>Oxymonadida</taxon>
        <taxon>Streblomastigidae</taxon>
        <taxon>Streblomastix</taxon>
    </lineage>
</organism>
<sequence>MEEVLRSATIHPQSFTLSRQEVFHQPRIQTMSDGLRYTGAPLGQTDDPDTQTNARRRVNFNVKTGSLGHYTRSIEVGVNETAQPYNENEHIKQCISQSTACGPLQQFAICNDNTQLWETSIYARKLAAIASNSLSDLFIRNSVSVLPLESVVGEQ</sequence>
<name>A0A5J4WVC1_9EUKA</name>
<comment type="caution">
    <text evidence="1">The sequence shown here is derived from an EMBL/GenBank/DDBJ whole genome shotgun (WGS) entry which is preliminary data.</text>
</comment>
<dbReference type="AlphaFoldDB" id="A0A5J4WVC1"/>
<protein>
    <submittedName>
        <fullName evidence="1">Uncharacterized protein</fullName>
    </submittedName>
</protein>
<reference evidence="1 2" key="1">
    <citation type="submission" date="2019-03" db="EMBL/GenBank/DDBJ databases">
        <title>Single cell metagenomics reveals metabolic interactions within the superorganism composed of flagellate Streblomastix strix and complex community of Bacteroidetes bacteria on its surface.</title>
        <authorList>
            <person name="Treitli S.C."/>
            <person name="Kolisko M."/>
            <person name="Husnik F."/>
            <person name="Keeling P."/>
            <person name="Hampl V."/>
        </authorList>
    </citation>
    <scope>NUCLEOTIDE SEQUENCE [LARGE SCALE GENOMIC DNA]</scope>
    <source>
        <strain evidence="1">ST1C</strain>
    </source>
</reference>
<accession>A0A5J4WVC1</accession>
<evidence type="ECO:0000313" key="1">
    <source>
        <dbReference type="EMBL" id="KAA6398522.1"/>
    </source>
</evidence>